<dbReference type="Proteomes" id="UP000034536">
    <property type="component" value="Unassembled WGS sequence"/>
</dbReference>
<evidence type="ECO:0000259" key="4">
    <source>
        <dbReference type="Pfam" id="PF13231"/>
    </source>
</evidence>
<feature type="transmembrane region" description="Helical" evidence="3">
    <location>
        <begin position="105"/>
        <end position="125"/>
    </location>
</feature>
<proteinExistence type="predicted"/>
<dbReference type="PANTHER" id="PTHR44227">
    <property type="match status" value="1"/>
</dbReference>
<evidence type="ECO:0000256" key="2">
    <source>
        <dbReference type="ARBA" id="ARBA00022803"/>
    </source>
</evidence>
<keyword evidence="1" id="KW-0677">Repeat</keyword>
<dbReference type="AlphaFoldDB" id="A0A0G0DBN3"/>
<dbReference type="Pfam" id="PF13231">
    <property type="entry name" value="PMT_2"/>
    <property type="match status" value="1"/>
</dbReference>
<accession>A0A0G0DBN3</accession>
<feature type="transmembrane region" description="Helical" evidence="3">
    <location>
        <begin position="23"/>
        <end position="43"/>
    </location>
</feature>
<protein>
    <recommendedName>
        <fullName evidence="4">Glycosyltransferase RgtA/B/C/D-like domain-containing protein</fullName>
    </recommendedName>
</protein>
<feature type="transmembrane region" description="Helical" evidence="3">
    <location>
        <begin position="186"/>
        <end position="212"/>
    </location>
</feature>
<keyword evidence="3" id="KW-0472">Membrane</keyword>
<evidence type="ECO:0000256" key="3">
    <source>
        <dbReference type="SAM" id="Phobius"/>
    </source>
</evidence>
<dbReference type="SUPFAM" id="SSF48452">
    <property type="entry name" value="TPR-like"/>
    <property type="match status" value="1"/>
</dbReference>
<gene>
    <name evidence="5" type="ORF">UR89_C0036G0004</name>
</gene>
<evidence type="ECO:0000313" key="5">
    <source>
        <dbReference type="EMBL" id="KKP86046.1"/>
    </source>
</evidence>
<dbReference type="InterPro" id="IPR019734">
    <property type="entry name" value="TPR_rpt"/>
</dbReference>
<keyword evidence="3" id="KW-0812">Transmembrane</keyword>
<name>A0A0G0DBN3_9BACT</name>
<dbReference type="Gene3D" id="1.25.40.10">
    <property type="entry name" value="Tetratricopeptide repeat domain"/>
    <property type="match status" value="1"/>
</dbReference>
<feature type="transmembrane region" description="Helical" evidence="3">
    <location>
        <begin position="260"/>
        <end position="280"/>
    </location>
</feature>
<keyword evidence="2" id="KW-0802">TPR repeat</keyword>
<reference evidence="5 6" key="1">
    <citation type="journal article" date="2015" name="Nature">
        <title>rRNA introns, odd ribosomes, and small enigmatic genomes across a large radiation of phyla.</title>
        <authorList>
            <person name="Brown C.T."/>
            <person name="Hug L.A."/>
            <person name="Thomas B.C."/>
            <person name="Sharon I."/>
            <person name="Castelle C.J."/>
            <person name="Singh A."/>
            <person name="Wilkins M.J."/>
            <person name="Williams K.H."/>
            <person name="Banfield J.F."/>
        </authorList>
    </citation>
    <scope>NUCLEOTIDE SEQUENCE [LARGE SCALE GENOMIC DNA]</scope>
</reference>
<feature type="transmembrane region" description="Helical" evidence="3">
    <location>
        <begin position="357"/>
        <end position="373"/>
    </location>
</feature>
<evidence type="ECO:0000313" key="6">
    <source>
        <dbReference type="Proteomes" id="UP000034536"/>
    </source>
</evidence>
<dbReference type="EMBL" id="LBQX01000036">
    <property type="protein sequence ID" value="KKP86046.1"/>
    <property type="molecule type" value="Genomic_DNA"/>
</dbReference>
<feature type="transmembrane region" description="Helical" evidence="3">
    <location>
        <begin position="300"/>
        <end position="318"/>
    </location>
</feature>
<dbReference type="Pfam" id="PF13181">
    <property type="entry name" value="TPR_8"/>
    <property type="match status" value="2"/>
</dbReference>
<feature type="transmembrane region" description="Helical" evidence="3">
    <location>
        <begin position="132"/>
        <end position="148"/>
    </location>
</feature>
<dbReference type="InterPro" id="IPR038731">
    <property type="entry name" value="RgtA/B/C-like"/>
</dbReference>
<organism evidence="5 6">
    <name type="scientific">Candidatus Roizmanbacteria bacterium GW2011_GWA2_35_8</name>
    <dbReference type="NCBI Taxonomy" id="1618479"/>
    <lineage>
        <taxon>Bacteria</taxon>
        <taxon>Candidatus Roizmaniibacteriota</taxon>
    </lineage>
</organism>
<evidence type="ECO:0000256" key="1">
    <source>
        <dbReference type="ARBA" id="ARBA00022737"/>
    </source>
</evidence>
<feature type="transmembrane region" description="Helical" evidence="3">
    <location>
        <begin position="224"/>
        <end position="248"/>
    </location>
</feature>
<feature type="transmembrane region" description="Helical" evidence="3">
    <location>
        <begin position="154"/>
        <end position="174"/>
    </location>
</feature>
<dbReference type="InterPro" id="IPR052346">
    <property type="entry name" value="O-mannosyl-transferase_TMTC"/>
</dbReference>
<comment type="caution">
    <text evidence="5">The sequence shown here is derived from an EMBL/GenBank/DDBJ whole genome shotgun (WGS) entry which is preliminary data.</text>
</comment>
<dbReference type="PANTHER" id="PTHR44227:SF3">
    <property type="entry name" value="PROTEIN O-MANNOSYL-TRANSFERASE TMTC4"/>
    <property type="match status" value="1"/>
</dbReference>
<feature type="transmembrane region" description="Helical" evidence="3">
    <location>
        <begin position="380"/>
        <end position="398"/>
    </location>
</feature>
<sequence>MTNKRHSLEGGNPVYNYLIVKKVLIIIFLGLLVYSFGLFNGFVWDDEEQIINNVFVHSVKNIPLLFQSSTFNTGGAGVSSGTYYRPLMMIFFSFIYQLFGPNPFFFHLFQLFFHILTAILVYLLFERFFEKNISFFLALIFLVHPGNVEAVAYISAVQDIFYVAFGLLALRFVIKGKERFEFNNVFLINLFLFLALLSKETAILFFVLIFLYKLIYDRKFIFEHLIFFMITFGVYSILRFAVAGVFFTPYHNAPIVQMNFWQRIMMIPAIFLYYLKLFFYPANLAVMQHWVIRTLDFNSFVWPLIIIGIILFWVLKFLQKYSRDDKRISLFLSLWFIITIFPYLQLFPLDMTVAERWFYLPMIGILGMVGIIIKNQKSKIIFMIAVVVIAVFSVRSFVRTLDWKNGLTLYSHDIKISKDAFDLENNYGVELFRAGDYKKAKVHFEKSTKLAPSWWTNWNNLGASYEREENIQKASEYYQRSINNGQYYLAYENLAKIMVVYGKDKKKTDEFLQKALEIFPGNENLIKLYSNYRLYFSK</sequence>
<dbReference type="SMART" id="SM00028">
    <property type="entry name" value="TPR"/>
    <property type="match status" value="2"/>
</dbReference>
<feature type="domain" description="Glycosyltransferase RgtA/B/C/D-like" evidence="4">
    <location>
        <begin position="86"/>
        <end position="229"/>
    </location>
</feature>
<dbReference type="InterPro" id="IPR011990">
    <property type="entry name" value="TPR-like_helical_dom_sf"/>
</dbReference>
<feature type="transmembrane region" description="Helical" evidence="3">
    <location>
        <begin position="330"/>
        <end position="351"/>
    </location>
</feature>
<keyword evidence="3" id="KW-1133">Transmembrane helix</keyword>